<dbReference type="Proteomes" id="UP001301350">
    <property type="component" value="Unassembled WGS sequence"/>
</dbReference>
<sequence length="81" mass="8916">MSSSCRELFDCMLRCLSDSECVKHHPHPERALAECARHDAEGVSDACRGTISAYAACRRAQIDPARRIRGNPAASIKYQAP</sequence>
<organism evidence="3 4">
    <name type="scientific">Cyanidium caldarium</name>
    <name type="common">Red alga</name>
    <dbReference type="NCBI Taxonomy" id="2771"/>
    <lineage>
        <taxon>Eukaryota</taxon>
        <taxon>Rhodophyta</taxon>
        <taxon>Bangiophyceae</taxon>
        <taxon>Cyanidiales</taxon>
        <taxon>Cyanidiaceae</taxon>
        <taxon>Cyanidium</taxon>
    </lineage>
</organism>
<proteinExistence type="inferred from homology"/>
<dbReference type="GO" id="GO:0033617">
    <property type="term" value="P:mitochondrial respiratory chain complex IV assembly"/>
    <property type="evidence" value="ECO:0007669"/>
    <property type="project" value="TreeGrafter"/>
</dbReference>
<evidence type="ECO:0000256" key="1">
    <source>
        <dbReference type="ARBA" id="ARBA00007785"/>
    </source>
</evidence>
<keyword evidence="2" id="KW-1015">Disulfide bond</keyword>
<evidence type="ECO:0008006" key="5">
    <source>
        <dbReference type="Google" id="ProtNLM"/>
    </source>
</evidence>
<evidence type="ECO:0000313" key="3">
    <source>
        <dbReference type="EMBL" id="KAK4537269.1"/>
    </source>
</evidence>
<dbReference type="Pfam" id="PF10203">
    <property type="entry name" value="Pet191_N"/>
    <property type="match status" value="1"/>
</dbReference>
<keyword evidence="4" id="KW-1185">Reference proteome</keyword>
<dbReference type="InterPro" id="IPR018793">
    <property type="entry name" value="Cyt_c_oxidase_assmbl_Pet191"/>
</dbReference>
<dbReference type="AlphaFoldDB" id="A0AAV9IYD5"/>
<dbReference type="GO" id="GO:0005739">
    <property type="term" value="C:mitochondrion"/>
    <property type="evidence" value="ECO:0007669"/>
    <property type="project" value="TreeGrafter"/>
</dbReference>
<dbReference type="PANTHER" id="PTHR28627:SF1">
    <property type="entry name" value="CYTOCHROME C OXIDASE ASSEMBLY FACTOR 5"/>
    <property type="match status" value="1"/>
</dbReference>
<name>A0AAV9IYD5_CYACA</name>
<reference evidence="3 4" key="1">
    <citation type="submission" date="2022-07" db="EMBL/GenBank/DDBJ databases">
        <title>Genome-wide signatures of adaptation to extreme environments.</title>
        <authorList>
            <person name="Cho C.H."/>
            <person name="Yoon H.S."/>
        </authorList>
    </citation>
    <scope>NUCLEOTIDE SEQUENCE [LARGE SCALE GENOMIC DNA]</scope>
    <source>
        <strain evidence="3 4">DBV 063 E5</strain>
    </source>
</reference>
<comment type="similarity">
    <text evidence="1">Belongs to the PET191 family.</text>
</comment>
<evidence type="ECO:0000256" key="2">
    <source>
        <dbReference type="ARBA" id="ARBA00023157"/>
    </source>
</evidence>
<accession>A0AAV9IYD5</accession>
<gene>
    <name evidence="3" type="ORF">CDCA_CDCA11G3294</name>
</gene>
<evidence type="ECO:0000313" key="4">
    <source>
        <dbReference type="Proteomes" id="UP001301350"/>
    </source>
</evidence>
<comment type="caution">
    <text evidence="3">The sequence shown here is derived from an EMBL/GenBank/DDBJ whole genome shotgun (WGS) entry which is preliminary data.</text>
</comment>
<dbReference type="PANTHER" id="PTHR28627">
    <property type="entry name" value="CYTOCHROME C OXIDASE ASSEMBLY FACTOR 5"/>
    <property type="match status" value="1"/>
</dbReference>
<dbReference type="EMBL" id="JANCYW010000011">
    <property type="protein sequence ID" value="KAK4537269.1"/>
    <property type="molecule type" value="Genomic_DNA"/>
</dbReference>
<protein>
    <recommendedName>
        <fullName evidence="5">Cytochrome c oxidase assembly factor 5</fullName>
    </recommendedName>
</protein>